<feature type="transmembrane region" description="Helical" evidence="1">
    <location>
        <begin position="213"/>
        <end position="237"/>
    </location>
</feature>
<accession>A0A135SN16</accession>
<dbReference type="AlphaFoldDB" id="A0A135SN16"/>
<reference evidence="2 3" key="1">
    <citation type="submission" date="2014-02" db="EMBL/GenBank/DDBJ databases">
        <title>The genome sequence of Colletotrichum nymphaeae SA-01.</title>
        <authorList>
            <person name="Baroncelli R."/>
            <person name="Thon M.R."/>
        </authorList>
    </citation>
    <scope>NUCLEOTIDE SEQUENCE [LARGE SCALE GENOMIC DNA]</scope>
    <source>
        <strain evidence="2 3">SA-01</strain>
    </source>
</reference>
<evidence type="ECO:0000313" key="3">
    <source>
        <dbReference type="Proteomes" id="UP000070054"/>
    </source>
</evidence>
<organism evidence="2 3">
    <name type="scientific">Colletotrichum nymphaeae SA-01</name>
    <dbReference type="NCBI Taxonomy" id="1460502"/>
    <lineage>
        <taxon>Eukaryota</taxon>
        <taxon>Fungi</taxon>
        <taxon>Dikarya</taxon>
        <taxon>Ascomycota</taxon>
        <taxon>Pezizomycotina</taxon>
        <taxon>Sordariomycetes</taxon>
        <taxon>Hypocreomycetidae</taxon>
        <taxon>Glomerellales</taxon>
        <taxon>Glomerellaceae</taxon>
        <taxon>Colletotrichum</taxon>
        <taxon>Colletotrichum acutatum species complex</taxon>
    </lineage>
</organism>
<keyword evidence="3" id="KW-1185">Reference proteome</keyword>
<keyword evidence="1" id="KW-1133">Transmembrane helix</keyword>
<keyword evidence="1" id="KW-0812">Transmembrane</keyword>
<name>A0A135SN16_9PEZI</name>
<comment type="caution">
    <text evidence="2">The sequence shown here is derived from an EMBL/GenBank/DDBJ whole genome shotgun (WGS) entry which is preliminary data.</text>
</comment>
<evidence type="ECO:0000313" key="2">
    <source>
        <dbReference type="EMBL" id="KXH37323.1"/>
    </source>
</evidence>
<gene>
    <name evidence="2" type="ORF">CNYM01_01336</name>
</gene>
<protein>
    <submittedName>
        <fullName evidence="2">Uncharacterized protein</fullName>
    </submittedName>
</protein>
<dbReference type="Proteomes" id="UP000070054">
    <property type="component" value="Unassembled WGS sequence"/>
</dbReference>
<dbReference type="EMBL" id="JEMN01001447">
    <property type="protein sequence ID" value="KXH37323.1"/>
    <property type="molecule type" value="Genomic_DNA"/>
</dbReference>
<evidence type="ECO:0000256" key="1">
    <source>
        <dbReference type="SAM" id="Phobius"/>
    </source>
</evidence>
<proteinExistence type="predicted"/>
<keyword evidence="1" id="KW-0472">Membrane</keyword>
<dbReference type="OrthoDB" id="4364105at2759"/>
<sequence length="264" mass="29083">MSSTITESVSATTTGNLAITTPFVQPPDCSNQWTTTKTSHRSLVSISGSEVYRDFISKVSVSAPSSSCYPSGWDRVAEYSRLNFSPGVCPEGWTYYSMAHTYTEGPTSAYCCNRWSGFNYTRVNGMACAAWRPKTEALSNPEYAKSDQVLMIHTPWTVTWDASDTATLTPKLPTLASPMIVPTWTTGQTIPDGVYDYKPPRLESMPDPTKDSLFMFLVVGCPVIFFVLVCSCVFCCVRSCRKKRRQRKVVIVAATPAAPTSPPK</sequence>